<reference evidence="1" key="1">
    <citation type="submission" date="2021-06" db="EMBL/GenBank/DDBJ databases">
        <title>Parelaphostrongylus tenuis whole genome reference sequence.</title>
        <authorList>
            <person name="Garwood T.J."/>
            <person name="Larsen P.A."/>
            <person name="Fountain-Jones N.M."/>
            <person name="Garbe J.R."/>
            <person name="Macchietto M.G."/>
            <person name="Kania S.A."/>
            <person name="Gerhold R.W."/>
            <person name="Richards J.E."/>
            <person name="Wolf T.M."/>
        </authorList>
    </citation>
    <scope>NUCLEOTIDE SEQUENCE</scope>
    <source>
        <strain evidence="1">MNPRO001-30</strain>
        <tissue evidence="1">Meninges</tissue>
    </source>
</reference>
<dbReference type="InterPro" id="IPR045851">
    <property type="entry name" value="AMP-bd_C_sf"/>
</dbReference>
<dbReference type="PANTHER" id="PTHR44394:SF1">
    <property type="entry name" value="BETA-ALANINE-ACTIVATING ENZYME"/>
    <property type="match status" value="1"/>
</dbReference>
<evidence type="ECO:0000313" key="1">
    <source>
        <dbReference type="EMBL" id="KAJ1370001.1"/>
    </source>
</evidence>
<name>A0AAD5R5W9_PARTN</name>
<dbReference type="PANTHER" id="PTHR44394">
    <property type="entry name" value="BETA-ALANINE-ACTIVATING ENZYME"/>
    <property type="match status" value="1"/>
</dbReference>
<dbReference type="Proteomes" id="UP001196413">
    <property type="component" value="Unassembled WGS sequence"/>
</dbReference>
<dbReference type="Gene3D" id="3.30.300.30">
    <property type="match status" value="1"/>
</dbReference>
<dbReference type="GO" id="GO:0043041">
    <property type="term" value="P:amino acid activation for nonribosomal peptide biosynthetic process"/>
    <property type="evidence" value="ECO:0007669"/>
    <property type="project" value="TreeGrafter"/>
</dbReference>
<dbReference type="AlphaFoldDB" id="A0AAD5R5W9"/>
<dbReference type="EMBL" id="JAHQIW010006713">
    <property type="protein sequence ID" value="KAJ1370001.1"/>
    <property type="molecule type" value="Genomic_DNA"/>
</dbReference>
<proteinExistence type="predicted"/>
<sequence>MKGAGRLVSYARCRVDPLKTACFFIWISVIGGTRRCFINGVLSGEFTSTGDIVEIIDGEFFVIGRMDDQVKVNGTRCNLTELSERVSSLDTVSFAQFVLYKEKFLVLFVSSSSPVEALIRCIIPHDFIPAKVLYLDRAPVNSNGKADRSQMVALLEKQCTELVNCERNMLLFLNKFGIKSATDLLGHSFVDFGRA</sequence>
<comment type="caution">
    <text evidence="1">The sequence shown here is derived from an EMBL/GenBank/DDBJ whole genome shotgun (WGS) entry which is preliminary data.</text>
</comment>
<keyword evidence="2" id="KW-1185">Reference proteome</keyword>
<protein>
    <submittedName>
        <fullName evidence="1">Uncharacterized protein</fullName>
    </submittedName>
</protein>
<dbReference type="SUPFAM" id="SSF56801">
    <property type="entry name" value="Acetyl-CoA synthetase-like"/>
    <property type="match status" value="1"/>
</dbReference>
<dbReference type="InterPro" id="IPR052091">
    <property type="entry name" value="Beta-ala_Activ/Resist"/>
</dbReference>
<organism evidence="1 2">
    <name type="scientific">Parelaphostrongylus tenuis</name>
    <name type="common">Meningeal worm</name>
    <dbReference type="NCBI Taxonomy" id="148309"/>
    <lineage>
        <taxon>Eukaryota</taxon>
        <taxon>Metazoa</taxon>
        <taxon>Ecdysozoa</taxon>
        <taxon>Nematoda</taxon>
        <taxon>Chromadorea</taxon>
        <taxon>Rhabditida</taxon>
        <taxon>Rhabditina</taxon>
        <taxon>Rhabditomorpha</taxon>
        <taxon>Strongyloidea</taxon>
        <taxon>Metastrongylidae</taxon>
        <taxon>Parelaphostrongylus</taxon>
    </lineage>
</organism>
<accession>A0AAD5R5W9</accession>
<evidence type="ECO:0000313" key="2">
    <source>
        <dbReference type="Proteomes" id="UP001196413"/>
    </source>
</evidence>
<gene>
    <name evidence="1" type="ORF">KIN20_031628</name>
</gene>